<evidence type="ECO:0000313" key="1">
    <source>
        <dbReference type="EMBL" id="AVZ45386.1"/>
    </source>
</evidence>
<sequence>MGIDIEWRMLQGAPYDKWKEIFGDDPQVEDQFDGDFNWFLCEGLGLENISPWYDADPEDCVFGVKLCSGCGACAIDLTSLNKKANEIYFELLNKYNIETETLVSQNVW</sequence>
<reference evidence="1 2" key="1">
    <citation type="submission" date="2018-03" db="EMBL/GenBank/DDBJ databases">
        <title>Isolation of Bacteriophages against O121, O145 and O157 Shiga Toxin-Producing Escherichia coli (STEC) from Non-Fecal Composts and the Potential Use for Improvement of Produce Safety.</title>
        <authorList>
            <person name="Liao Y.-T."/>
            <person name="Quintela I.A."/>
            <person name="Bridges D.F."/>
            <person name="Liu F."/>
            <person name="Sun X."/>
            <person name="Wu V.C."/>
        </authorList>
    </citation>
    <scope>NUCLEOTIDE SEQUENCE [LARGE SCALE GENOMIC DNA]</scope>
</reference>
<keyword evidence="2" id="KW-1185">Reference proteome</keyword>
<name>A0A499Q3S2_9CAUD</name>
<dbReference type="KEGG" id="vg:62612310"/>
<dbReference type="GeneID" id="62612310"/>
<dbReference type="Proteomes" id="UP000297203">
    <property type="component" value="Genome"/>
</dbReference>
<dbReference type="RefSeq" id="YP_009984955.1">
    <property type="nucleotide sequence ID" value="NC_052654.1"/>
</dbReference>
<proteinExistence type="predicted"/>
<protein>
    <submittedName>
        <fullName evidence="1">Uncharacterized protein</fullName>
    </submittedName>
</protein>
<evidence type="ECO:0000313" key="2">
    <source>
        <dbReference type="Proteomes" id="UP000297203"/>
    </source>
</evidence>
<organism evidence="1 2">
    <name type="scientific">Escherichia phage vB_EcoM-Ro121c4YLVW</name>
    <dbReference type="NCBI Taxonomy" id="2144176"/>
    <lineage>
        <taxon>Viruses</taxon>
        <taxon>Duplodnaviria</taxon>
        <taxon>Heunggongvirae</taxon>
        <taxon>Uroviricota</taxon>
        <taxon>Caudoviricetes</taxon>
        <taxon>Stephanstirmvirinae</taxon>
        <taxon>Phapecoctavirus</taxon>
        <taxon>Phapecoctavirus Ro121c4YLVW</taxon>
    </lineage>
</organism>
<dbReference type="EMBL" id="MH051333">
    <property type="protein sequence ID" value="AVZ45386.1"/>
    <property type="molecule type" value="Genomic_DNA"/>
</dbReference>
<accession>A0A499Q3S2</accession>